<name>A0A814NYP4_9BILA</name>
<dbReference type="PANTHER" id="PTHR46211">
    <property type="entry name" value="GLYCEROPHOSPHORYL DIESTER PHOSPHODIESTERASE"/>
    <property type="match status" value="1"/>
</dbReference>
<accession>A0A814NYP4</accession>
<organism evidence="2 4">
    <name type="scientific">Adineta steineri</name>
    <dbReference type="NCBI Taxonomy" id="433720"/>
    <lineage>
        <taxon>Eukaryota</taxon>
        <taxon>Metazoa</taxon>
        <taxon>Spiralia</taxon>
        <taxon>Gnathifera</taxon>
        <taxon>Rotifera</taxon>
        <taxon>Eurotatoria</taxon>
        <taxon>Bdelloidea</taxon>
        <taxon>Adinetida</taxon>
        <taxon>Adinetidae</taxon>
        <taxon>Adineta</taxon>
    </lineage>
</organism>
<sequence length="260" mass="30000">MLSRVKLSSHFPVFAKFISSSLPIHGSHRGGRHWGKENSLETYRRAVYEAQTEILEIDIWKTNDEHLVLNHDGIINELYINQNTLKKLQQIDSQLITLDQALNEFISVSSLVFFFDMKDIDAIPLTMKTIEKYQIENRVIFGAIDRFINKEVQKQKPSSIPICADTETMLKIFQAYKQGQLNENYPFEHDILGLFLESHTRSILTQHLIDTIHKTGKPLAIVGSLLDDSKIQQEMIELGVDILFTDRPDILRQTLNSYTK</sequence>
<dbReference type="GO" id="GO:0008081">
    <property type="term" value="F:phosphoric diester hydrolase activity"/>
    <property type="evidence" value="ECO:0007669"/>
    <property type="project" value="InterPro"/>
</dbReference>
<evidence type="ECO:0000313" key="4">
    <source>
        <dbReference type="Proteomes" id="UP000663891"/>
    </source>
</evidence>
<dbReference type="EMBL" id="CAJOAY010000420">
    <property type="protein sequence ID" value="CAF3660913.1"/>
    <property type="molecule type" value="Genomic_DNA"/>
</dbReference>
<reference evidence="2" key="1">
    <citation type="submission" date="2021-02" db="EMBL/GenBank/DDBJ databases">
        <authorList>
            <person name="Nowell W R."/>
        </authorList>
    </citation>
    <scope>NUCLEOTIDE SEQUENCE</scope>
</reference>
<dbReference type="PANTHER" id="PTHR46211:SF14">
    <property type="entry name" value="GLYCEROPHOSPHODIESTER PHOSPHODIESTERASE"/>
    <property type="match status" value="1"/>
</dbReference>
<comment type="caution">
    <text evidence="2">The sequence shown here is derived from an EMBL/GenBank/DDBJ whole genome shotgun (WGS) entry which is preliminary data.</text>
</comment>
<dbReference type="PROSITE" id="PS50007">
    <property type="entry name" value="PIPLC_X_DOMAIN"/>
    <property type="match status" value="1"/>
</dbReference>
<dbReference type="Proteomes" id="UP000663891">
    <property type="component" value="Unassembled WGS sequence"/>
</dbReference>
<dbReference type="EMBL" id="CAJNON010000205">
    <property type="protein sequence ID" value="CAF1100340.1"/>
    <property type="molecule type" value="Genomic_DNA"/>
</dbReference>
<evidence type="ECO:0000259" key="1">
    <source>
        <dbReference type="PROSITE" id="PS51704"/>
    </source>
</evidence>
<dbReference type="PROSITE" id="PS51704">
    <property type="entry name" value="GP_PDE"/>
    <property type="match status" value="1"/>
</dbReference>
<dbReference type="Proteomes" id="UP000663881">
    <property type="component" value="Unassembled WGS sequence"/>
</dbReference>
<dbReference type="InterPro" id="IPR030395">
    <property type="entry name" value="GP_PDE_dom"/>
</dbReference>
<dbReference type="SUPFAM" id="SSF51695">
    <property type="entry name" value="PLC-like phosphodiesterases"/>
    <property type="match status" value="1"/>
</dbReference>
<protein>
    <recommendedName>
        <fullName evidence="1">GP-PDE domain-containing protein</fullName>
    </recommendedName>
</protein>
<dbReference type="AlphaFoldDB" id="A0A814NYP4"/>
<dbReference type="GO" id="GO:0006629">
    <property type="term" value="P:lipid metabolic process"/>
    <property type="evidence" value="ECO:0007669"/>
    <property type="project" value="InterPro"/>
</dbReference>
<dbReference type="OrthoDB" id="1058301at2759"/>
<evidence type="ECO:0000313" key="3">
    <source>
        <dbReference type="EMBL" id="CAF3660913.1"/>
    </source>
</evidence>
<dbReference type="InterPro" id="IPR017946">
    <property type="entry name" value="PLC-like_Pdiesterase_TIM-brl"/>
</dbReference>
<feature type="domain" description="GP-PDE" evidence="1">
    <location>
        <begin position="23"/>
        <end position="255"/>
    </location>
</feature>
<dbReference type="Pfam" id="PF03009">
    <property type="entry name" value="GDPD"/>
    <property type="match status" value="1"/>
</dbReference>
<dbReference type="Gene3D" id="3.20.20.190">
    <property type="entry name" value="Phosphatidylinositol (PI) phosphodiesterase"/>
    <property type="match status" value="1"/>
</dbReference>
<evidence type="ECO:0000313" key="2">
    <source>
        <dbReference type="EMBL" id="CAF1100340.1"/>
    </source>
</evidence>
<gene>
    <name evidence="3" type="ORF">OKA104_LOCUS9767</name>
    <name evidence="2" type="ORF">VCS650_LOCUS20065</name>
</gene>
<proteinExistence type="predicted"/>